<keyword evidence="1" id="KW-0676">Redox-active center</keyword>
<name>A0ABS7J3S6_9SPHN</name>
<dbReference type="Gene3D" id="3.40.30.10">
    <property type="entry name" value="Glutaredoxin"/>
    <property type="match status" value="1"/>
</dbReference>
<accession>A0ABS7J3S6</accession>
<reference evidence="3 4" key="1">
    <citation type="submission" date="2021-08" db="EMBL/GenBank/DDBJ databases">
        <title>Comparative Genomics Analysis of the Genus Qipengyuania Reveals Extensive Genetic Diversity and Metabolic Versatility, Including the Description of Fifteen Novel Species.</title>
        <authorList>
            <person name="Liu Y."/>
        </authorList>
    </citation>
    <scope>NUCLEOTIDE SEQUENCE [LARGE SCALE GENOMIC DNA]</scope>
    <source>
        <strain evidence="3 4">6D47A</strain>
    </source>
</reference>
<evidence type="ECO:0000313" key="4">
    <source>
        <dbReference type="Proteomes" id="UP000755104"/>
    </source>
</evidence>
<dbReference type="EMBL" id="JAIGNO010000002">
    <property type="protein sequence ID" value="MBX7481941.1"/>
    <property type="molecule type" value="Genomic_DNA"/>
</dbReference>
<proteinExistence type="predicted"/>
<evidence type="ECO:0000313" key="3">
    <source>
        <dbReference type="EMBL" id="MBX7481941.1"/>
    </source>
</evidence>
<dbReference type="RefSeq" id="WP_221556621.1">
    <property type="nucleotide sequence ID" value="NZ_JAIGNO010000002.1"/>
</dbReference>
<protein>
    <submittedName>
        <fullName evidence="3">Tetratricopeptide repeat protein</fullName>
    </submittedName>
</protein>
<comment type="caution">
    <text evidence="3">The sequence shown here is derived from an EMBL/GenBank/DDBJ whole genome shotgun (WGS) entry which is preliminary data.</text>
</comment>
<dbReference type="Pfam" id="PF14559">
    <property type="entry name" value="TPR_19"/>
    <property type="match status" value="1"/>
</dbReference>
<dbReference type="PROSITE" id="PS00194">
    <property type="entry name" value="THIOREDOXIN_1"/>
    <property type="match status" value="1"/>
</dbReference>
<gene>
    <name evidence="3" type="ORF">K3174_05315</name>
</gene>
<dbReference type="CDD" id="cd02947">
    <property type="entry name" value="TRX_family"/>
    <property type="match status" value="1"/>
</dbReference>
<dbReference type="PANTHER" id="PTHR43601">
    <property type="entry name" value="THIOREDOXIN, MITOCHONDRIAL"/>
    <property type="match status" value="1"/>
</dbReference>
<dbReference type="Pfam" id="PF14561">
    <property type="entry name" value="TPR_20"/>
    <property type="match status" value="1"/>
</dbReference>
<dbReference type="PANTHER" id="PTHR43601:SF3">
    <property type="entry name" value="THIOREDOXIN, MITOCHONDRIAL"/>
    <property type="match status" value="1"/>
</dbReference>
<evidence type="ECO:0000256" key="1">
    <source>
        <dbReference type="ARBA" id="ARBA00023284"/>
    </source>
</evidence>
<dbReference type="InterPro" id="IPR017937">
    <property type="entry name" value="Thioredoxin_CS"/>
</dbReference>
<dbReference type="InterPro" id="IPR013766">
    <property type="entry name" value="Thioredoxin_domain"/>
</dbReference>
<dbReference type="PROSITE" id="PS51352">
    <property type="entry name" value="THIOREDOXIN_2"/>
    <property type="match status" value="1"/>
</dbReference>
<dbReference type="SUPFAM" id="SSF52833">
    <property type="entry name" value="Thioredoxin-like"/>
    <property type="match status" value="1"/>
</dbReference>
<dbReference type="SUPFAM" id="SSF48452">
    <property type="entry name" value="TPR-like"/>
    <property type="match status" value="1"/>
</dbReference>
<evidence type="ECO:0000259" key="2">
    <source>
        <dbReference type="PROSITE" id="PS51352"/>
    </source>
</evidence>
<dbReference type="Gene3D" id="1.25.40.10">
    <property type="entry name" value="Tetratricopeptide repeat domain"/>
    <property type="match status" value="2"/>
</dbReference>
<feature type="domain" description="Thioredoxin" evidence="2">
    <location>
        <begin position="1"/>
        <end position="113"/>
    </location>
</feature>
<dbReference type="InterPro" id="IPR011990">
    <property type="entry name" value="TPR-like_helical_dom_sf"/>
</dbReference>
<dbReference type="Proteomes" id="UP000755104">
    <property type="component" value="Unassembled WGS sequence"/>
</dbReference>
<dbReference type="InterPro" id="IPR036249">
    <property type="entry name" value="Thioredoxin-like_sf"/>
</dbReference>
<keyword evidence="4" id="KW-1185">Reference proteome</keyword>
<organism evidence="3 4">
    <name type="scientific">Qipengyuania qiaonensis</name>
    <dbReference type="NCBI Taxonomy" id="2867240"/>
    <lineage>
        <taxon>Bacteria</taxon>
        <taxon>Pseudomonadati</taxon>
        <taxon>Pseudomonadota</taxon>
        <taxon>Alphaproteobacteria</taxon>
        <taxon>Sphingomonadales</taxon>
        <taxon>Erythrobacteraceae</taxon>
        <taxon>Qipengyuania</taxon>
    </lineage>
</organism>
<sequence length="303" mass="32796">MGLSMDEQKAVERFKTDVVEPSMTKLVILDFHADWCGPCKALAPMLEKVAAEYADKGVVLKKIDVDEEKFIAAQFQVQSIPTVYALFQGQPVADLTNARSETQMKQTLDQILAQLPVEAGAEQSPQPEQDVSQFVTMAEQILAEGDAERAAGIFDQVVQMAPNDAAAHVGLVRALVQAGHVEQAQAALAAAETNPAIATDPQIEQARSALELAGNKVDDSELAALKEQAASGDMQARYDYAEAAFAAGQRDAAAEELLAMFEADREWNEGAPKAKLLQIFEAVGLEDPWVVATRRRLSRLLFG</sequence>
<dbReference type="Pfam" id="PF00085">
    <property type="entry name" value="Thioredoxin"/>
    <property type="match status" value="1"/>
</dbReference>